<organism evidence="1 2">
    <name type="scientific">Serendipita indica (strain DSM 11827)</name>
    <name type="common">Root endophyte fungus</name>
    <name type="synonym">Piriformospora indica</name>
    <dbReference type="NCBI Taxonomy" id="1109443"/>
    <lineage>
        <taxon>Eukaryota</taxon>
        <taxon>Fungi</taxon>
        <taxon>Dikarya</taxon>
        <taxon>Basidiomycota</taxon>
        <taxon>Agaricomycotina</taxon>
        <taxon>Agaricomycetes</taxon>
        <taxon>Sebacinales</taxon>
        <taxon>Serendipitaceae</taxon>
        <taxon>Serendipita</taxon>
    </lineage>
</organism>
<protein>
    <submittedName>
        <fullName evidence="1">Uncharacterized protein</fullName>
    </submittedName>
</protein>
<evidence type="ECO:0000313" key="1">
    <source>
        <dbReference type="EMBL" id="CCA77519.1"/>
    </source>
</evidence>
<dbReference type="HOGENOM" id="CLU_3435076_0_0_1"/>
<name>G4U1S6_SERID</name>
<accession>G4U1S6</accession>
<sequence>MASEKPLINEMTFP</sequence>
<dbReference type="EMBL" id="CAFZ01001684">
    <property type="protein sequence ID" value="CCA77519.1"/>
    <property type="molecule type" value="Genomic_DNA"/>
</dbReference>
<comment type="caution">
    <text evidence="1">The sequence shown here is derived from an EMBL/GenBank/DDBJ whole genome shotgun (WGS) entry which is preliminary data.</text>
</comment>
<reference evidence="1 2" key="1">
    <citation type="journal article" date="2011" name="PLoS Pathog.">
        <title>Endophytic Life Strategies Decoded by Genome and Transcriptome Analyses of the Mutualistic Root Symbiont Piriformospora indica.</title>
        <authorList>
            <person name="Zuccaro A."/>
            <person name="Lahrmann U."/>
            <person name="Guldener U."/>
            <person name="Langen G."/>
            <person name="Pfiffi S."/>
            <person name="Biedenkopf D."/>
            <person name="Wong P."/>
            <person name="Samans B."/>
            <person name="Grimm C."/>
            <person name="Basiewicz M."/>
            <person name="Murat C."/>
            <person name="Martin F."/>
            <person name="Kogel K.H."/>
        </authorList>
    </citation>
    <scope>NUCLEOTIDE SEQUENCE [LARGE SCALE GENOMIC DNA]</scope>
    <source>
        <strain evidence="1 2">DSM 11827</strain>
    </source>
</reference>
<gene>
    <name evidence="1" type="ORF">PIIN_11496</name>
</gene>
<dbReference type="Proteomes" id="UP000007148">
    <property type="component" value="Unassembled WGS sequence"/>
</dbReference>
<keyword evidence="2" id="KW-1185">Reference proteome</keyword>
<dbReference type="InParanoid" id="G4U1S6"/>
<proteinExistence type="predicted"/>
<evidence type="ECO:0000313" key="2">
    <source>
        <dbReference type="Proteomes" id="UP000007148"/>
    </source>
</evidence>